<name>A0A3P9H3Z6_ORYLA</name>
<dbReference type="InterPro" id="IPR002110">
    <property type="entry name" value="Ankyrin_rpt"/>
</dbReference>
<reference key="1">
    <citation type="journal article" date="2007" name="Nature">
        <title>The medaka draft genome and insights into vertebrate genome evolution.</title>
        <authorList>
            <person name="Kasahara M."/>
            <person name="Naruse K."/>
            <person name="Sasaki S."/>
            <person name="Nakatani Y."/>
            <person name="Qu W."/>
            <person name="Ahsan B."/>
            <person name="Yamada T."/>
            <person name="Nagayasu Y."/>
            <person name="Doi K."/>
            <person name="Kasai Y."/>
            <person name="Jindo T."/>
            <person name="Kobayashi D."/>
            <person name="Shimada A."/>
            <person name="Toyoda A."/>
            <person name="Kuroki Y."/>
            <person name="Fujiyama A."/>
            <person name="Sasaki T."/>
            <person name="Shimizu A."/>
            <person name="Asakawa S."/>
            <person name="Shimizu N."/>
            <person name="Hashimoto S."/>
            <person name="Yang J."/>
            <person name="Lee Y."/>
            <person name="Matsushima K."/>
            <person name="Sugano S."/>
            <person name="Sakaizumi M."/>
            <person name="Narita T."/>
            <person name="Ohishi K."/>
            <person name="Haga S."/>
            <person name="Ohta F."/>
            <person name="Nomoto H."/>
            <person name="Nogata K."/>
            <person name="Morishita T."/>
            <person name="Endo T."/>
            <person name="Shin-I T."/>
            <person name="Takeda H."/>
            <person name="Morishita S."/>
            <person name="Kohara Y."/>
        </authorList>
    </citation>
    <scope>NUCLEOTIDE SEQUENCE [LARGE SCALE GENOMIC DNA]</scope>
    <source>
        <strain>Hd-rR</strain>
    </source>
</reference>
<protein>
    <submittedName>
        <fullName evidence="6">Sosondowah ankyrin repeat domain family member Ab</fullName>
    </submittedName>
</protein>
<sequence length="395" mass="43644">MALTQESLLTFLLERGGKVKNSELLNSFRSVFDCCDPAEKQHNRDRFKALVNSVAVVKQIDGVKFVVVKKRYQDFVKDVAPNLPQQVDYSSSGPTQTGSESSFYRKIDSDAENNNEPADAAVALRGGSRTRKGPDSTTVKILNISGDQAGKSGAVFAVVAVKSPPRDLPPAAHLQAQKSAENSVCGSDCRLDSAKQAQRWQAEAAVRHPTLNPSRQADDECVPLEPLAHEWLVKCAAGLWEHIHALLLRDTRLAQKRDFVSGFTALHWAAKDGNCSMVQELMTVSRKRETFVNSKSHGGYTPLHIAAIHGHTEVMELLVQRYGASISDRDNDGRKAIHYLEKGASMEVRALLGGQDKTEEEEDYKGQTKGFNTISKLFHPHMGKKQKTSKSVHEW</sequence>
<dbReference type="PANTHER" id="PTHR14491">
    <property type="entry name" value="SOSONDOWAH, ISOFORM G"/>
    <property type="match status" value="1"/>
</dbReference>
<dbReference type="SUPFAM" id="SSF48403">
    <property type="entry name" value="Ankyrin repeat"/>
    <property type="match status" value="1"/>
</dbReference>
<feature type="repeat" description="ANK" evidence="4">
    <location>
        <begin position="298"/>
        <end position="331"/>
    </location>
</feature>
<accession>A0A3P9H3Z6</accession>
<dbReference type="InterPro" id="IPR058889">
    <property type="entry name" value="WHD_SOWAHA-C"/>
</dbReference>
<dbReference type="Pfam" id="PF12796">
    <property type="entry name" value="Ank_2"/>
    <property type="match status" value="1"/>
</dbReference>
<evidence type="ECO:0000259" key="5">
    <source>
        <dbReference type="Pfam" id="PF25877"/>
    </source>
</evidence>
<evidence type="ECO:0000313" key="6">
    <source>
        <dbReference type="Ensembl" id="ENSORLP00015002535.1"/>
    </source>
</evidence>
<dbReference type="Ensembl" id="ENSORLT00015010812.1">
    <property type="protein sequence ID" value="ENSORLP00015002535.1"/>
    <property type="gene ID" value="ENSORLG00015003196.1"/>
</dbReference>
<dbReference type="PANTHER" id="PTHR14491:SF2">
    <property type="entry name" value="ANKYRIN REPEAT DOMAIN-CONTAINING PROTEIN SOWAHA"/>
    <property type="match status" value="1"/>
</dbReference>
<keyword evidence="2 4" id="KW-0040">ANK repeat</keyword>
<evidence type="ECO:0000256" key="2">
    <source>
        <dbReference type="ARBA" id="ARBA00023043"/>
    </source>
</evidence>
<dbReference type="InterPro" id="IPR036770">
    <property type="entry name" value="Ankyrin_rpt-contain_sf"/>
</dbReference>
<evidence type="ECO:0000256" key="1">
    <source>
        <dbReference type="ARBA" id="ARBA00022737"/>
    </source>
</evidence>
<reference evidence="6" key="4">
    <citation type="submission" date="2025-09" db="UniProtKB">
        <authorList>
            <consortium name="Ensembl"/>
        </authorList>
    </citation>
    <scope>IDENTIFICATION</scope>
    <source>
        <strain evidence="6">HSOK</strain>
    </source>
</reference>
<dbReference type="Gene3D" id="1.25.40.20">
    <property type="entry name" value="Ankyrin repeat-containing domain"/>
    <property type="match status" value="1"/>
</dbReference>
<reference evidence="6" key="3">
    <citation type="submission" date="2025-08" db="UniProtKB">
        <authorList>
            <consortium name="Ensembl"/>
        </authorList>
    </citation>
    <scope>IDENTIFICATION</scope>
    <source>
        <strain evidence="6">HSOK</strain>
    </source>
</reference>
<feature type="repeat" description="ANK" evidence="4">
    <location>
        <begin position="261"/>
        <end position="282"/>
    </location>
</feature>
<reference evidence="6 7" key="2">
    <citation type="submission" date="2017-04" db="EMBL/GenBank/DDBJ databases">
        <title>CpG methylation of centromeres and impact of large insertions on vertebrate speciation.</title>
        <authorList>
            <person name="Ichikawa K."/>
            <person name="Yoshimura J."/>
            <person name="Morishita S."/>
        </authorList>
    </citation>
    <scope>NUCLEOTIDE SEQUENCE</scope>
    <source>
        <strain evidence="6 7">HSOK</strain>
    </source>
</reference>
<dbReference type="Pfam" id="PF25877">
    <property type="entry name" value="WHD_SOWAH"/>
    <property type="match status" value="1"/>
</dbReference>
<dbReference type="SMART" id="SM00248">
    <property type="entry name" value="ANK"/>
    <property type="match status" value="2"/>
</dbReference>
<organism evidence="6 7">
    <name type="scientific">Oryzias latipes</name>
    <name type="common">Japanese rice fish</name>
    <name type="synonym">Japanese killifish</name>
    <dbReference type="NCBI Taxonomy" id="8090"/>
    <lineage>
        <taxon>Eukaryota</taxon>
        <taxon>Metazoa</taxon>
        <taxon>Chordata</taxon>
        <taxon>Craniata</taxon>
        <taxon>Vertebrata</taxon>
        <taxon>Euteleostomi</taxon>
        <taxon>Actinopterygii</taxon>
        <taxon>Neopterygii</taxon>
        <taxon>Teleostei</taxon>
        <taxon>Neoteleostei</taxon>
        <taxon>Acanthomorphata</taxon>
        <taxon>Ovalentaria</taxon>
        <taxon>Atherinomorphae</taxon>
        <taxon>Beloniformes</taxon>
        <taxon>Adrianichthyidae</taxon>
        <taxon>Oryziinae</taxon>
        <taxon>Oryzias</taxon>
    </lineage>
</organism>
<dbReference type="AlphaFoldDB" id="A0A3P9H3Z6"/>
<dbReference type="Proteomes" id="UP000265200">
    <property type="component" value="Chromosome 10"/>
</dbReference>
<comment type="similarity">
    <text evidence="3">Belongs to the SOWAH family.</text>
</comment>
<dbReference type="PROSITE" id="PS50088">
    <property type="entry name" value="ANK_REPEAT"/>
    <property type="match status" value="2"/>
</dbReference>
<evidence type="ECO:0000256" key="4">
    <source>
        <dbReference type="PROSITE-ProRule" id="PRU00023"/>
    </source>
</evidence>
<proteinExistence type="inferred from homology"/>
<keyword evidence="1" id="KW-0677">Repeat</keyword>
<evidence type="ECO:0000256" key="3">
    <source>
        <dbReference type="ARBA" id="ARBA00038122"/>
    </source>
</evidence>
<evidence type="ECO:0000313" key="7">
    <source>
        <dbReference type="Proteomes" id="UP000265200"/>
    </source>
</evidence>
<dbReference type="PROSITE" id="PS50297">
    <property type="entry name" value="ANK_REP_REGION"/>
    <property type="match status" value="2"/>
</dbReference>
<feature type="domain" description="SOWAHA-C winged helix-turn-helix" evidence="5">
    <location>
        <begin position="3"/>
        <end position="81"/>
    </location>
</feature>